<dbReference type="Proteomes" id="UP000184731">
    <property type="component" value="Chromosome"/>
</dbReference>
<organism evidence="1 2">
    <name type="scientific">Silvanigrella aquatica</name>
    <dbReference type="NCBI Taxonomy" id="1915309"/>
    <lineage>
        <taxon>Bacteria</taxon>
        <taxon>Pseudomonadati</taxon>
        <taxon>Bdellovibrionota</taxon>
        <taxon>Oligoflexia</taxon>
        <taxon>Silvanigrellales</taxon>
        <taxon>Silvanigrellaceae</taxon>
        <taxon>Silvanigrella</taxon>
    </lineage>
</organism>
<reference evidence="1 2" key="1">
    <citation type="submission" date="2016-10" db="EMBL/GenBank/DDBJ databases">
        <title>Silvanigrella aquatica sp. nov., isolated from a freshwater lake located in the Black Forest, Germany, description of Silvanigrellaceae fam. nov., Silvanigrellales ord. nov., reclassification of the order Bdellovibrionales in the class Oligoflexia, reclassification of the families Bacteriovoracaceae and Halobacteriovoraceae in the new order Bacteriovoracales ord. nov., and reclassification of the family Pseudobacteriovoracaceae in the order Oligoflexiales.</title>
        <authorList>
            <person name="Hahn M.W."/>
            <person name="Schmidt J."/>
            <person name="Koll U."/>
            <person name="Rohde M."/>
            <person name="Verbag S."/>
            <person name="Pitt A."/>
            <person name="Nakai R."/>
            <person name="Naganuma T."/>
            <person name="Lang E."/>
        </authorList>
    </citation>
    <scope>NUCLEOTIDE SEQUENCE [LARGE SCALE GENOMIC DNA]</scope>
    <source>
        <strain evidence="1 2">MWH-Nonnen-W8red</strain>
    </source>
</reference>
<name>A0A1L4D487_9BACT</name>
<evidence type="ECO:0000313" key="2">
    <source>
        <dbReference type="Proteomes" id="UP000184731"/>
    </source>
</evidence>
<proteinExistence type="predicted"/>
<dbReference type="STRING" id="1915309.AXG55_00545"/>
<dbReference type="InterPro" id="IPR016181">
    <property type="entry name" value="Acyl_CoA_acyltransferase"/>
</dbReference>
<dbReference type="EMBL" id="CP017834">
    <property type="protein sequence ID" value="APJ05026.1"/>
    <property type="molecule type" value="Genomic_DNA"/>
</dbReference>
<gene>
    <name evidence="1" type="ORF">AXG55_00545</name>
</gene>
<evidence type="ECO:0008006" key="3">
    <source>
        <dbReference type="Google" id="ProtNLM"/>
    </source>
</evidence>
<dbReference type="KEGG" id="saqi:AXG55_00545"/>
<sequence>MPLKNNIMIKPLYKEDIKSHIDEMAKLRIEVFKEYPYFYDGSLSYEKEYLSNYLKSPNATVIAAFKENEMIGAATAILLSDSYEEAKAPFLKRGYNLNNIMYFGDSVIIPQFRGLGTGHRFFMHRELFALSFKNVNLITFFHVDRNKNPKYLNQKPTNYFDIESLWLSHRYAPAEGIVTTFSWKEFDEATESQKAMQFWTKKLKRF</sequence>
<evidence type="ECO:0000313" key="1">
    <source>
        <dbReference type="EMBL" id="APJ05026.1"/>
    </source>
</evidence>
<keyword evidence="2" id="KW-1185">Reference proteome</keyword>
<accession>A0A1L4D487</accession>
<dbReference type="SUPFAM" id="SSF55729">
    <property type="entry name" value="Acyl-CoA N-acyltransferases (Nat)"/>
    <property type="match status" value="1"/>
</dbReference>
<protein>
    <recommendedName>
        <fullName evidence="3">N-acetyltransferase domain-containing protein</fullName>
    </recommendedName>
</protein>
<dbReference type="Gene3D" id="3.40.630.30">
    <property type="match status" value="1"/>
</dbReference>
<dbReference type="AlphaFoldDB" id="A0A1L4D487"/>